<keyword evidence="1" id="KW-0808">Transferase</keyword>
<comment type="caution">
    <text evidence="3">The sequence shown here is derived from an EMBL/GenBank/DDBJ whole genome shotgun (WGS) entry which is preliminary data.</text>
</comment>
<organism evidence="3 4">
    <name type="scientific">Sulfoacidibacillus thermotolerans</name>
    <name type="common">Acidibacillus sulfuroxidans</name>
    <dbReference type="NCBI Taxonomy" id="1765684"/>
    <lineage>
        <taxon>Bacteria</taxon>
        <taxon>Bacillati</taxon>
        <taxon>Bacillota</taxon>
        <taxon>Bacilli</taxon>
        <taxon>Bacillales</taxon>
        <taxon>Alicyclobacillaceae</taxon>
        <taxon>Sulfoacidibacillus</taxon>
    </lineage>
</organism>
<evidence type="ECO:0000256" key="2">
    <source>
        <dbReference type="ARBA" id="ARBA00022737"/>
    </source>
</evidence>
<dbReference type="GO" id="GO:0016740">
    <property type="term" value="F:transferase activity"/>
    <property type="evidence" value="ECO:0007669"/>
    <property type="project" value="UniProtKB-KW"/>
</dbReference>
<name>A0A2U3D8B8_SULT2</name>
<evidence type="ECO:0000313" key="4">
    <source>
        <dbReference type="Proteomes" id="UP000245380"/>
    </source>
</evidence>
<sequence>MVYGENVFIAEHAWLSFPRPGSRLTIGDNSQIGRFFGVSCASNITIGHSCLIGERVFIADVGHSYEDPSVPILISGLTEAKPVHIGDDVLIGVGSFIGPGVTIGNHVMIGANSVVVKDVPSYSVIAGNPARIIKFYDFTSEKWMTVP</sequence>
<evidence type="ECO:0000256" key="1">
    <source>
        <dbReference type="ARBA" id="ARBA00022679"/>
    </source>
</evidence>
<keyword evidence="4" id="KW-1185">Reference proteome</keyword>
<dbReference type="PANTHER" id="PTHR23416">
    <property type="entry name" value="SIALIC ACID SYNTHASE-RELATED"/>
    <property type="match status" value="1"/>
</dbReference>
<dbReference type="Pfam" id="PF00132">
    <property type="entry name" value="Hexapep"/>
    <property type="match status" value="1"/>
</dbReference>
<dbReference type="InterPro" id="IPR051159">
    <property type="entry name" value="Hexapeptide_acetyltransf"/>
</dbReference>
<dbReference type="InterPro" id="IPR011004">
    <property type="entry name" value="Trimer_LpxA-like_sf"/>
</dbReference>
<evidence type="ECO:0008006" key="5">
    <source>
        <dbReference type="Google" id="ProtNLM"/>
    </source>
</evidence>
<gene>
    <name evidence="3" type="ORF">BM613_08445</name>
</gene>
<dbReference type="AlphaFoldDB" id="A0A2U3D8B8"/>
<dbReference type="InterPro" id="IPR018357">
    <property type="entry name" value="Hexapep_transf_CS"/>
</dbReference>
<dbReference type="EMBL" id="MPDK01000012">
    <property type="protein sequence ID" value="PWI57515.1"/>
    <property type="molecule type" value="Genomic_DNA"/>
</dbReference>
<dbReference type="CDD" id="cd04647">
    <property type="entry name" value="LbH_MAT_like"/>
    <property type="match status" value="1"/>
</dbReference>
<proteinExistence type="predicted"/>
<dbReference type="Proteomes" id="UP000245380">
    <property type="component" value="Unassembled WGS sequence"/>
</dbReference>
<reference evidence="3 4" key="1">
    <citation type="submission" date="2016-11" db="EMBL/GenBank/DDBJ databases">
        <title>Comparative genomics of Acidibacillus ferroxidans species.</title>
        <authorList>
            <person name="Oliveira G."/>
            <person name="Nunes G."/>
            <person name="Oliveira R."/>
            <person name="Araujo F."/>
            <person name="Salim A."/>
            <person name="Scholte L."/>
            <person name="Morais D."/>
            <person name="Nancucheo I."/>
            <person name="Johnson D.B."/>
            <person name="Grail B."/>
            <person name="Bittencourt J."/>
            <person name="Valadares R."/>
        </authorList>
    </citation>
    <scope>NUCLEOTIDE SEQUENCE [LARGE SCALE GENOMIC DNA]</scope>
    <source>
        <strain evidence="3 4">Y002</strain>
    </source>
</reference>
<dbReference type="SUPFAM" id="SSF51161">
    <property type="entry name" value="Trimeric LpxA-like enzymes"/>
    <property type="match status" value="1"/>
</dbReference>
<dbReference type="PROSITE" id="PS00101">
    <property type="entry name" value="HEXAPEP_TRANSFERASES"/>
    <property type="match status" value="1"/>
</dbReference>
<keyword evidence="2" id="KW-0677">Repeat</keyword>
<accession>A0A2U3D8B8</accession>
<dbReference type="Gene3D" id="2.160.10.10">
    <property type="entry name" value="Hexapeptide repeat proteins"/>
    <property type="match status" value="1"/>
</dbReference>
<dbReference type="InterPro" id="IPR001451">
    <property type="entry name" value="Hexapep"/>
</dbReference>
<protein>
    <recommendedName>
        <fullName evidence="5">Acetyltransferase</fullName>
    </recommendedName>
</protein>
<evidence type="ECO:0000313" key="3">
    <source>
        <dbReference type="EMBL" id="PWI57515.1"/>
    </source>
</evidence>